<dbReference type="Proteomes" id="UP000821837">
    <property type="component" value="Chromosome 8"/>
</dbReference>
<proteinExistence type="predicted"/>
<dbReference type="EMBL" id="JABSTV010001254">
    <property type="protein sequence ID" value="KAH7940378.1"/>
    <property type="molecule type" value="Genomic_DNA"/>
</dbReference>
<protein>
    <submittedName>
        <fullName evidence="1">Uncharacterized protein</fullName>
    </submittedName>
</protein>
<evidence type="ECO:0000313" key="1">
    <source>
        <dbReference type="EMBL" id="KAH7940378.1"/>
    </source>
</evidence>
<reference evidence="1" key="1">
    <citation type="journal article" date="2020" name="Cell">
        <title>Large-Scale Comparative Analyses of Tick Genomes Elucidate Their Genetic Diversity and Vector Capacities.</title>
        <authorList>
            <consortium name="Tick Genome and Microbiome Consortium (TIGMIC)"/>
            <person name="Jia N."/>
            <person name="Wang J."/>
            <person name="Shi W."/>
            <person name="Du L."/>
            <person name="Sun Y."/>
            <person name="Zhan W."/>
            <person name="Jiang J.F."/>
            <person name="Wang Q."/>
            <person name="Zhang B."/>
            <person name="Ji P."/>
            <person name="Bell-Sakyi L."/>
            <person name="Cui X.M."/>
            <person name="Yuan T.T."/>
            <person name="Jiang B.G."/>
            <person name="Yang W.F."/>
            <person name="Lam T.T."/>
            <person name="Chang Q.C."/>
            <person name="Ding S.J."/>
            <person name="Wang X.J."/>
            <person name="Zhu J.G."/>
            <person name="Ruan X.D."/>
            <person name="Zhao L."/>
            <person name="Wei J.T."/>
            <person name="Ye R.Z."/>
            <person name="Que T.C."/>
            <person name="Du C.H."/>
            <person name="Zhou Y.H."/>
            <person name="Cheng J.X."/>
            <person name="Dai P.F."/>
            <person name="Guo W.B."/>
            <person name="Han X.H."/>
            <person name="Huang E.J."/>
            <person name="Li L.F."/>
            <person name="Wei W."/>
            <person name="Gao Y.C."/>
            <person name="Liu J.Z."/>
            <person name="Shao H.Z."/>
            <person name="Wang X."/>
            <person name="Wang C.C."/>
            <person name="Yang T.C."/>
            <person name="Huo Q.B."/>
            <person name="Li W."/>
            <person name="Chen H.Y."/>
            <person name="Chen S.E."/>
            <person name="Zhou L.G."/>
            <person name="Ni X.B."/>
            <person name="Tian J.H."/>
            <person name="Sheng Y."/>
            <person name="Liu T."/>
            <person name="Pan Y.S."/>
            <person name="Xia L.Y."/>
            <person name="Li J."/>
            <person name="Zhao F."/>
            <person name="Cao W.C."/>
        </authorList>
    </citation>
    <scope>NUCLEOTIDE SEQUENCE</scope>
    <source>
        <strain evidence="1">Rsan-2018</strain>
    </source>
</reference>
<reference evidence="1" key="2">
    <citation type="submission" date="2021-09" db="EMBL/GenBank/DDBJ databases">
        <authorList>
            <person name="Jia N."/>
            <person name="Wang J."/>
            <person name="Shi W."/>
            <person name="Du L."/>
            <person name="Sun Y."/>
            <person name="Zhan W."/>
            <person name="Jiang J."/>
            <person name="Wang Q."/>
            <person name="Zhang B."/>
            <person name="Ji P."/>
            <person name="Sakyi L.B."/>
            <person name="Cui X."/>
            <person name="Yuan T."/>
            <person name="Jiang B."/>
            <person name="Yang W."/>
            <person name="Lam T.T.-Y."/>
            <person name="Chang Q."/>
            <person name="Ding S."/>
            <person name="Wang X."/>
            <person name="Zhu J."/>
            <person name="Ruan X."/>
            <person name="Zhao L."/>
            <person name="Wei J."/>
            <person name="Que T."/>
            <person name="Du C."/>
            <person name="Cheng J."/>
            <person name="Dai P."/>
            <person name="Han X."/>
            <person name="Huang E."/>
            <person name="Gao Y."/>
            <person name="Liu J."/>
            <person name="Shao H."/>
            <person name="Ye R."/>
            <person name="Li L."/>
            <person name="Wei W."/>
            <person name="Wang X."/>
            <person name="Wang C."/>
            <person name="Huo Q."/>
            <person name="Li W."/>
            <person name="Guo W."/>
            <person name="Chen H."/>
            <person name="Chen S."/>
            <person name="Zhou L."/>
            <person name="Zhou L."/>
            <person name="Ni X."/>
            <person name="Tian J."/>
            <person name="Zhou Y."/>
            <person name="Sheng Y."/>
            <person name="Liu T."/>
            <person name="Pan Y."/>
            <person name="Xia L."/>
            <person name="Li J."/>
            <person name="Zhao F."/>
            <person name="Cao W."/>
        </authorList>
    </citation>
    <scope>NUCLEOTIDE SEQUENCE</scope>
    <source>
        <strain evidence="1">Rsan-2018</strain>
        <tissue evidence="1">Larvae</tissue>
    </source>
</reference>
<gene>
    <name evidence="1" type="ORF">HPB52_023565</name>
</gene>
<organism evidence="1 2">
    <name type="scientific">Rhipicephalus sanguineus</name>
    <name type="common">Brown dog tick</name>
    <name type="synonym">Ixodes sanguineus</name>
    <dbReference type="NCBI Taxonomy" id="34632"/>
    <lineage>
        <taxon>Eukaryota</taxon>
        <taxon>Metazoa</taxon>
        <taxon>Ecdysozoa</taxon>
        <taxon>Arthropoda</taxon>
        <taxon>Chelicerata</taxon>
        <taxon>Arachnida</taxon>
        <taxon>Acari</taxon>
        <taxon>Parasitiformes</taxon>
        <taxon>Ixodida</taxon>
        <taxon>Ixodoidea</taxon>
        <taxon>Ixodidae</taxon>
        <taxon>Rhipicephalinae</taxon>
        <taxon>Rhipicephalus</taxon>
        <taxon>Rhipicephalus</taxon>
    </lineage>
</organism>
<accession>A0A9D4PGY9</accession>
<dbReference type="AlphaFoldDB" id="A0A9D4PGY9"/>
<evidence type="ECO:0000313" key="2">
    <source>
        <dbReference type="Proteomes" id="UP000821837"/>
    </source>
</evidence>
<sequence>MYYPSRGALYLQGLPLKQQCAQPFYASHVLLMSDPGGRISGLSSFKAKRVPDPGRMVSSSCSFKRRRVDDRYSQQQRCYDQHSTGHMHSMAAYGATKYRKKMAPYTREKHWIGSRYATHPQQYAVHTMQEPGGSEACQGAGDTVVVKSAATSPSTPPWLRIR</sequence>
<keyword evidence="2" id="KW-1185">Reference proteome</keyword>
<name>A0A9D4PGY9_RHISA</name>
<comment type="caution">
    <text evidence="1">The sequence shown here is derived from an EMBL/GenBank/DDBJ whole genome shotgun (WGS) entry which is preliminary data.</text>
</comment>